<dbReference type="CDD" id="cd03260">
    <property type="entry name" value="ABC_PstB_phosphate_transporter"/>
    <property type="match status" value="1"/>
</dbReference>
<sequence length="249" mass="27529">MSTVEFIDFHAFYGQKAVLHNINVEFGPKSITAIIGPSGCGKTTLLRSINRTAEMERGFNSHGDIRVLGGSIKEVRNLSVLRRQVGMVYQTPVALPLSIMENVLFGPRYYGVKNRSDLDAIMEKCLRQVALWDEVKDRLKRPAAQLSGGQKQRLAIARALAVEPRVLLLDEPCSSLDPASTGLIEDLLTQLAEGLCIIIVTHNLFQARRISHETAFILDGRLIEKAPTQKLFESPDSPKTRGFVSGLFG</sequence>
<dbReference type="Gene3D" id="3.40.50.300">
    <property type="entry name" value="P-loop containing nucleotide triphosphate hydrolases"/>
    <property type="match status" value="1"/>
</dbReference>
<dbReference type="InterPro" id="IPR003439">
    <property type="entry name" value="ABC_transporter-like_ATP-bd"/>
</dbReference>
<dbReference type="GO" id="GO:0035435">
    <property type="term" value="P:phosphate ion transmembrane transport"/>
    <property type="evidence" value="ECO:0007669"/>
    <property type="project" value="InterPro"/>
</dbReference>
<dbReference type="AlphaFoldDB" id="A0A9D2WR11"/>
<evidence type="ECO:0000256" key="1">
    <source>
        <dbReference type="ARBA" id="ARBA00022448"/>
    </source>
</evidence>
<accession>A0A9D2WR11</accession>
<proteinExistence type="predicted"/>
<comment type="caution">
    <text evidence="5">The sequence shown here is derived from an EMBL/GenBank/DDBJ whole genome shotgun (WGS) entry which is preliminary data.</text>
</comment>
<gene>
    <name evidence="5" type="primary">pstB3_2</name>
    <name evidence="5" type="ORF">SPSYN_01678</name>
</gene>
<dbReference type="InterPro" id="IPR003593">
    <property type="entry name" value="AAA+_ATPase"/>
</dbReference>
<dbReference type="InterPro" id="IPR017871">
    <property type="entry name" value="ABC_transporter-like_CS"/>
</dbReference>
<organism evidence="5 6">
    <name type="scientific">Sporotomaculum syntrophicum</name>
    <dbReference type="NCBI Taxonomy" id="182264"/>
    <lineage>
        <taxon>Bacteria</taxon>
        <taxon>Bacillati</taxon>
        <taxon>Bacillota</taxon>
        <taxon>Clostridia</taxon>
        <taxon>Eubacteriales</taxon>
        <taxon>Desulfallaceae</taxon>
        <taxon>Sporotomaculum</taxon>
    </lineage>
</organism>
<dbReference type="Proteomes" id="UP000798488">
    <property type="component" value="Unassembled WGS sequence"/>
</dbReference>
<dbReference type="GO" id="GO:0016020">
    <property type="term" value="C:membrane"/>
    <property type="evidence" value="ECO:0007669"/>
    <property type="project" value="InterPro"/>
</dbReference>
<dbReference type="RefSeq" id="WP_161821987.1">
    <property type="nucleotide sequence ID" value="NZ_LSRS01000003.1"/>
</dbReference>
<dbReference type="Pfam" id="PF00005">
    <property type="entry name" value="ABC_tran"/>
    <property type="match status" value="1"/>
</dbReference>
<keyword evidence="2" id="KW-0547">Nucleotide-binding</keyword>
<evidence type="ECO:0000256" key="2">
    <source>
        <dbReference type="ARBA" id="ARBA00022741"/>
    </source>
</evidence>
<dbReference type="GO" id="GO:0016887">
    <property type="term" value="F:ATP hydrolysis activity"/>
    <property type="evidence" value="ECO:0007669"/>
    <property type="project" value="InterPro"/>
</dbReference>
<dbReference type="InterPro" id="IPR005670">
    <property type="entry name" value="PstB-like"/>
</dbReference>
<dbReference type="InterPro" id="IPR027417">
    <property type="entry name" value="P-loop_NTPase"/>
</dbReference>
<dbReference type="OrthoDB" id="9802264at2"/>
<feature type="domain" description="ABC transporter" evidence="4">
    <location>
        <begin position="4"/>
        <end position="244"/>
    </location>
</feature>
<evidence type="ECO:0000256" key="3">
    <source>
        <dbReference type="ARBA" id="ARBA00022840"/>
    </source>
</evidence>
<dbReference type="PROSITE" id="PS00211">
    <property type="entry name" value="ABC_TRANSPORTER_1"/>
    <property type="match status" value="1"/>
</dbReference>
<keyword evidence="3 5" id="KW-0067">ATP-binding</keyword>
<name>A0A9D2WR11_9FIRM</name>
<dbReference type="PANTHER" id="PTHR43423:SF1">
    <property type="entry name" value="ABC TRANSPORTER I FAMILY MEMBER 17"/>
    <property type="match status" value="1"/>
</dbReference>
<dbReference type="GO" id="GO:0005524">
    <property type="term" value="F:ATP binding"/>
    <property type="evidence" value="ECO:0007669"/>
    <property type="project" value="UniProtKB-KW"/>
</dbReference>
<keyword evidence="6" id="KW-1185">Reference proteome</keyword>
<dbReference type="SMART" id="SM00382">
    <property type="entry name" value="AAA"/>
    <property type="match status" value="1"/>
</dbReference>
<evidence type="ECO:0000313" key="5">
    <source>
        <dbReference type="EMBL" id="KAF1085535.1"/>
    </source>
</evidence>
<dbReference type="PANTHER" id="PTHR43423">
    <property type="entry name" value="ABC TRANSPORTER I FAMILY MEMBER 17"/>
    <property type="match status" value="1"/>
</dbReference>
<evidence type="ECO:0000313" key="6">
    <source>
        <dbReference type="Proteomes" id="UP000798488"/>
    </source>
</evidence>
<reference evidence="5" key="1">
    <citation type="submission" date="2016-02" db="EMBL/GenBank/DDBJ databases">
        <title>Draft Genome Sequence of Sporotomaculum syntrophicum Strain FB, a Syntrophic Benzoate Degrader.</title>
        <authorList>
            <person name="Nobu M.K."/>
            <person name="Narihiro T."/>
            <person name="Qiu Y.-L."/>
            <person name="Ohashi A."/>
            <person name="Liu W.-T."/>
            <person name="Yuji S."/>
        </authorList>
    </citation>
    <scope>NUCLEOTIDE SEQUENCE</scope>
    <source>
        <strain evidence="5">FB</strain>
    </source>
</reference>
<dbReference type="EMBL" id="LSRS01000003">
    <property type="protein sequence ID" value="KAF1085535.1"/>
    <property type="molecule type" value="Genomic_DNA"/>
</dbReference>
<keyword evidence="1" id="KW-0813">Transport</keyword>
<evidence type="ECO:0000259" key="4">
    <source>
        <dbReference type="PROSITE" id="PS50893"/>
    </source>
</evidence>
<dbReference type="PROSITE" id="PS50893">
    <property type="entry name" value="ABC_TRANSPORTER_2"/>
    <property type="match status" value="1"/>
</dbReference>
<protein>
    <submittedName>
        <fullName evidence="5">Phosphate import ATP-binding protein PstB 3</fullName>
    </submittedName>
</protein>
<dbReference type="GO" id="GO:0005315">
    <property type="term" value="F:phosphate transmembrane transporter activity"/>
    <property type="evidence" value="ECO:0007669"/>
    <property type="project" value="InterPro"/>
</dbReference>
<dbReference type="SUPFAM" id="SSF52540">
    <property type="entry name" value="P-loop containing nucleoside triphosphate hydrolases"/>
    <property type="match status" value="1"/>
</dbReference>